<name>A0A8X6NEE4_NEPPI</name>
<keyword evidence="3" id="KW-1185">Reference proteome</keyword>
<feature type="compositionally biased region" description="Low complexity" evidence="1">
    <location>
        <begin position="15"/>
        <end position="26"/>
    </location>
</feature>
<gene>
    <name evidence="2" type="ORF">NPIL_4631</name>
</gene>
<dbReference type="AlphaFoldDB" id="A0A8X6NEE4"/>
<protein>
    <submittedName>
        <fullName evidence="2">Uncharacterized protein</fullName>
    </submittedName>
</protein>
<comment type="caution">
    <text evidence="2">The sequence shown here is derived from an EMBL/GenBank/DDBJ whole genome shotgun (WGS) entry which is preliminary data.</text>
</comment>
<evidence type="ECO:0000256" key="1">
    <source>
        <dbReference type="SAM" id="MobiDB-lite"/>
    </source>
</evidence>
<reference evidence="2" key="1">
    <citation type="submission" date="2020-08" db="EMBL/GenBank/DDBJ databases">
        <title>Multicomponent nature underlies the extraordinary mechanical properties of spider dragline silk.</title>
        <authorList>
            <person name="Kono N."/>
            <person name="Nakamura H."/>
            <person name="Mori M."/>
            <person name="Yoshida Y."/>
            <person name="Ohtoshi R."/>
            <person name="Malay A.D."/>
            <person name="Moran D.A.P."/>
            <person name="Tomita M."/>
            <person name="Numata K."/>
            <person name="Arakawa K."/>
        </authorList>
    </citation>
    <scope>NUCLEOTIDE SEQUENCE</scope>
</reference>
<evidence type="ECO:0000313" key="2">
    <source>
        <dbReference type="EMBL" id="GFT10602.1"/>
    </source>
</evidence>
<evidence type="ECO:0000313" key="3">
    <source>
        <dbReference type="Proteomes" id="UP000887013"/>
    </source>
</evidence>
<feature type="non-terminal residue" evidence="2">
    <location>
        <position position="91"/>
    </location>
</feature>
<proteinExistence type="predicted"/>
<feature type="region of interest" description="Disordered" evidence="1">
    <location>
        <begin position="1"/>
        <end position="29"/>
    </location>
</feature>
<sequence>MASETEYQYDHDMYSSLNSSRTSTPSIPENFHSVCQKRKLMEQELETYTDSIDHTQVLIKNLERQGLQNHPIYINHCTMIQGLHQQRERIS</sequence>
<dbReference type="Proteomes" id="UP000887013">
    <property type="component" value="Unassembled WGS sequence"/>
</dbReference>
<dbReference type="EMBL" id="BMAW01057395">
    <property type="protein sequence ID" value="GFT10602.1"/>
    <property type="molecule type" value="Genomic_DNA"/>
</dbReference>
<organism evidence="2 3">
    <name type="scientific">Nephila pilipes</name>
    <name type="common">Giant wood spider</name>
    <name type="synonym">Nephila maculata</name>
    <dbReference type="NCBI Taxonomy" id="299642"/>
    <lineage>
        <taxon>Eukaryota</taxon>
        <taxon>Metazoa</taxon>
        <taxon>Ecdysozoa</taxon>
        <taxon>Arthropoda</taxon>
        <taxon>Chelicerata</taxon>
        <taxon>Arachnida</taxon>
        <taxon>Araneae</taxon>
        <taxon>Araneomorphae</taxon>
        <taxon>Entelegynae</taxon>
        <taxon>Araneoidea</taxon>
        <taxon>Nephilidae</taxon>
        <taxon>Nephila</taxon>
    </lineage>
</organism>
<accession>A0A8X6NEE4</accession>